<organism evidence="1 2">
    <name type="scientific">Rhynchosporium agropyri</name>
    <dbReference type="NCBI Taxonomy" id="914238"/>
    <lineage>
        <taxon>Eukaryota</taxon>
        <taxon>Fungi</taxon>
        <taxon>Dikarya</taxon>
        <taxon>Ascomycota</taxon>
        <taxon>Pezizomycotina</taxon>
        <taxon>Leotiomycetes</taxon>
        <taxon>Helotiales</taxon>
        <taxon>Ploettnerulaceae</taxon>
        <taxon>Rhynchosporium</taxon>
    </lineage>
</organism>
<protein>
    <submittedName>
        <fullName evidence="1">Uncharacterized protein</fullName>
    </submittedName>
</protein>
<proteinExistence type="predicted"/>
<reference evidence="2" key="1">
    <citation type="submission" date="2016-03" db="EMBL/GenBank/DDBJ databases">
        <authorList>
            <person name="Guldener U."/>
        </authorList>
    </citation>
    <scope>NUCLEOTIDE SEQUENCE [LARGE SCALE GENOMIC DNA]</scope>
    <source>
        <strain evidence="2">04CH-RAC-A.6.1</strain>
    </source>
</reference>
<dbReference type="Proteomes" id="UP000178912">
    <property type="component" value="Unassembled WGS sequence"/>
</dbReference>
<evidence type="ECO:0000313" key="1">
    <source>
        <dbReference type="EMBL" id="CZS98121.1"/>
    </source>
</evidence>
<dbReference type="EMBL" id="FJUX01000035">
    <property type="protein sequence ID" value="CZS98121.1"/>
    <property type="molecule type" value="Genomic_DNA"/>
</dbReference>
<sequence length="109" mass="12101">MKLTVDRAPQSLQVHVVKLLSTVERQEQQLPHTSSKLVDYIFFPSERSTLPIPTRYNSRVANTPSLLPPCSFLNFQSIHATVFSSSLVKARIPVIREGSSTGFLEASSS</sequence>
<keyword evidence="2" id="KW-1185">Reference proteome</keyword>
<evidence type="ECO:0000313" key="2">
    <source>
        <dbReference type="Proteomes" id="UP000178912"/>
    </source>
</evidence>
<accession>A0A1E1KJH2</accession>
<name>A0A1E1KJH2_9HELO</name>
<dbReference type="AlphaFoldDB" id="A0A1E1KJH2"/>
<gene>
    <name evidence="1" type="ORF">RAG0_06967</name>
</gene>